<evidence type="ECO:0007829" key="5">
    <source>
        <dbReference type="PeptideAtlas" id="X2JDB2"/>
    </source>
</evidence>
<sequence>MKFLTVFAFACGIVILLVATFVVLHGAYGSPLPEPIPDPSPVADPSPAANPSPVADPKPVAEPSANPGTGTNAEPGPRSKPNPSPSAPATLLEANKQDNFAVPLLETAPQKLDDVQADPQPA</sequence>
<dbReference type="KEGG" id="dme:Dmel_CG9029"/>
<evidence type="ECO:0000313" key="2">
    <source>
        <dbReference type="EMBL" id="AHN54160.1"/>
    </source>
</evidence>
<dbReference type="STRING" id="7227.FBpp0309553"/>
<organism evidence="2 4">
    <name type="scientific">Drosophila melanogaster</name>
    <name type="common">Fruit fly</name>
    <dbReference type="NCBI Taxonomy" id="7227"/>
    <lineage>
        <taxon>Eukaryota</taxon>
        <taxon>Metazoa</taxon>
        <taxon>Ecdysozoa</taxon>
        <taxon>Arthropoda</taxon>
        <taxon>Hexapoda</taxon>
        <taxon>Insecta</taxon>
        <taxon>Pterygota</taxon>
        <taxon>Neoptera</taxon>
        <taxon>Endopterygota</taxon>
        <taxon>Diptera</taxon>
        <taxon>Brachycera</taxon>
        <taxon>Muscomorpha</taxon>
        <taxon>Ephydroidea</taxon>
        <taxon>Drosophilidae</taxon>
        <taxon>Drosophila</taxon>
        <taxon>Sophophora</taxon>
    </lineage>
</organism>
<dbReference type="RefSeq" id="NP_001285645.1">
    <property type="nucleotide sequence ID" value="NM_001298716.1"/>
</dbReference>
<reference evidence="2 4" key="7">
    <citation type="journal article" date="2007" name="Science">
        <title>The Release 5.1 annotation of Drosophila melanogaster heterochromatin.</title>
        <authorList>
            <person name="Smith C.D."/>
            <person name="Shu S."/>
            <person name="Mungall C.J."/>
            <person name="Karpen G.H."/>
        </authorList>
    </citation>
    <scope>NUCLEOTIDE SEQUENCE [LARGE SCALE GENOMIC DNA]</scope>
    <source>
        <strain evidence="4">Berkeley</strain>
    </source>
</reference>
<dbReference type="BioGRID-ORCS" id="33815">
    <property type="hits" value="0 hits in 1 CRISPR screen"/>
</dbReference>
<dbReference type="Bgee" id="FBgn0031746">
    <property type="expression patterns" value="Expressed in male accessory gland secondary cell (Drosophila) in male reproductive gland and 44 other cell types or tissues"/>
</dbReference>
<dbReference type="ExpressionAtlas" id="X2JDB2">
    <property type="expression patterns" value="baseline and differential"/>
</dbReference>
<dbReference type="OrthoDB" id="10487717at2759"/>
<dbReference type="DNASU" id="33815"/>
<dbReference type="GO" id="GO:0007618">
    <property type="term" value="P:mating"/>
    <property type="evidence" value="ECO:0007007"/>
    <property type="project" value="FlyBase"/>
</dbReference>
<feature type="region of interest" description="Disordered" evidence="1">
    <location>
        <begin position="30"/>
        <end position="122"/>
    </location>
</feature>
<dbReference type="GO" id="GO:0005615">
    <property type="term" value="C:extracellular space"/>
    <property type="evidence" value="ECO:0007005"/>
    <property type="project" value="FlyBase"/>
</dbReference>
<dbReference type="AGR" id="FB:FBgn0031746"/>
<dbReference type="FlyBase" id="FBgn0031746">
    <property type="gene designation" value="CG9029"/>
</dbReference>
<dbReference type="SMR" id="X2JDB2"/>
<reference evidence="2 4" key="8">
    <citation type="journal article" date="2007" name="Science">
        <title>Sequence finishing and mapping of Drosophila melanogaster heterochromatin.</title>
        <authorList>
            <person name="Hoskins R.A."/>
            <person name="Carlson J.W."/>
            <person name="Kennedy C."/>
            <person name="Acevedo D."/>
            <person name="Evans-Holm M."/>
            <person name="Frise E."/>
            <person name="Wan K.H."/>
            <person name="Park S."/>
            <person name="Mendez-Lago M."/>
            <person name="Rossi F."/>
            <person name="Villasante A."/>
            <person name="Dimitri P."/>
            <person name="Karpen G.H."/>
            <person name="Celniker S.E."/>
        </authorList>
    </citation>
    <scope>NUCLEOTIDE SEQUENCE [LARGE SCALE GENOMIC DNA]</scope>
    <source>
        <strain evidence="4">Berkeley</strain>
    </source>
</reference>
<reference evidence="2 4" key="2">
    <citation type="journal article" date="2002" name="Genome Biol.">
        <title>Finishing a whole-genome shotgun: release 3 of the Drosophila melanogaster euchromatic genome sequence.</title>
        <authorList>
            <person name="Celniker S.E."/>
            <person name="Wheeler D.A."/>
            <person name="Kronmiller B."/>
            <person name="Carlson J.W."/>
            <person name="Halpern A."/>
            <person name="Patel S."/>
            <person name="Adams M."/>
            <person name="Champe M."/>
            <person name="Dugan S.P."/>
            <person name="Frise E."/>
            <person name="Hodgson A."/>
            <person name="George R.A."/>
            <person name="Hoskins R.A."/>
            <person name="Laverty T."/>
            <person name="Muzny D.M."/>
            <person name="Nelson C.R."/>
            <person name="Pacleb J.M."/>
            <person name="Park S."/>
            <person name="Pfeiffer B.D."/>
            <person name="Richards S."/>
            <person name="Sodergren E.J."/>
            <person name="Svirskas R."/>
            <person name="Tabor P.E."/>
            <person name="Wan K."/>
            <person name="Stapleton M."/>
            <person name="Sutton G.G."/>
            <person name="Venter C."/>
            <person name="Weinstock G."/>
            <person name="Scherer S.E."/>
            <person name="Myers E.W."/>
            <person name="Gibbs R.A."/>
            <person name="Rubin G.M."/>
        </authorList>
    </citation>
    <scope>NUCLEOTIDE SEQUENCE [LARGE SCALE GENOMIC DNA]</scope>
    <source>
        <strain evidence="4">Berkeley</strain>
    </source>
</reference>
<proteinExistence type="evidence at protein level"/>
<dbReference type="EMBL" id="AE014134">
    <property type="protein sequence ID" value="AHN54160.1"/>
    <property type="molecule type" value="Genomic_DNA"/>
</dbReference>
<reference evidence="2 4" key="6">
    <citation type="journal article" date="2005" name="PLoS Comput. Biol.">
        <title>Combined evidence annotation of transposable elements in genome sequences.</title>
        <authorList>
            <person name="Quesneville H."/>
            <person name="Bergman C.M."/>
            <person name="Andrieu O."/>
            <person name="Autard D."/>
            <person name="Nouaud D."/>
            <person name="Ashburner M."/>
            <person name="Anxolabehere D."/>
        </authorList>
    </citation>
    <scope>NUCLEOTIDE SEQUENCE [LARGE SCALE GENOMIC DNA]</scope>
    <source>
        <strain evidence="4">Berkeley</strain>
    </source>
</reference>
<dbReference type="VEuPathDB" id="VectorBase:FBgn0031746"/>
<evidence type="ECO:0000313" key="3">
    <source>
        <dbReference type="FlyBase" id="FBgn0031746"/>
    </source>
</evidence>
<accession>X2JDB2</accession>
<reference evidence="2 4" key="10">
    <citation type="journal article" date="2015" name="G3 (Bethesda)">
        <title>Gene Model Annotations for Drosophila melanogaster: The Rule-Benders.</title>
        <authorList>
            <consortium name="FlyBase Consortium"/>
            <person name="Crosby M.A."/>
            <person name="Gramates L.S."/>
            <person name="Dos Santos G."/>
            <person name="Matthews B.B."/>
            <person name="St Pierre S.E."/>
            <person name="Zhou P."/>
            <person name="Schroeder A.J."/>
            <person name="Falls K."/>
            <person name="Emmert D.B."/>
            <person name="Russo S.M."/>
            <person name="Gelbart W.M."/>
            <person name="null"/>
        </authorList>
    </citation>
    <scope>NUCLEOTIDE SEQUENCE [LARGE SCALE GENOMIC DNA]</scope>
    <source>
        <strain evidence="4">Berkeley</strain>
    </source>
</reference>
<keyword evidence="4" id="KW-1185">Reference proteome</keyword>
<dbReference type="InParanoid" id="X2JDB2"/>
<reference evidence="2 4" key="5">
    <citation type="journal article" date="2002" name="Genome Biol.">
        <title>Heterochromatic sequences in a Drosophila whole-genome shotgun assembly.</title>
        <authorList>
            <person name="Hoskins R.A."/>
            <person name="Smith C.D."/>
            <person name="Carlson J.W."/>
            <person name="Carvalho A.B."/>
            <person name="Halpern A."/>
            <person name="Kaminker J.S."/>
            <person name="Kennedy C."/>
            <person name="Mungall C.J."/>
            <person name="Sullivan B.A."/>
            <person name="Sutton G.G."/>
            <person name="Yasuhara J.C."/>
            <person name="Wakimoto B.T."/>
            <person name="Myers E.W."/>
            <person name="Celniker S.E."/>
            <person name="Rubin G.M."/>
            <person name="Karpen G.H."/>
        </authorList>
    </citation>
    <scope>NUCLEOTIDE SEQUENCE [LARGE SCALE GENOMIC DNA]</scope>
    <source>
        <strain evidence="4">Berkeley</strain>
    </source>
</reference>
<evidence type="ECO:0000256" key="1">
    <source>
        <dbReference type="SAM" id="MobiDB-lite"/>
    </source>
</evidence>
<reference evidence="2 4" key="4">
    <citation type="journal article" date="2002" name="Genome Biol.">
        <title>The transposable elements of the Drosophila melanogaster euchromatin: a genomics perspective.</title>
        <authorList>
            <person name="Kaminker J.S."/>
            <person name="Bergman C.M."/>
            <person name="Kronmiller B."/>
            <person name="Carlson J."/>
            <person name="Svirskas R."/>
            <person name="Patel S."/>
            <person name="Frise E."/>
            <person name="Wheeler D.A."/>
            <person name="Lewis S.E."/>
            <person name="Rubin G.M."/>
            <person name="Ashburner M."/>
            <person name="Celniker S.E."/>
        </authorList>
    </citation>
    <scope>NUCLEOTIDE SEQUENCE [LARGE SCALE GENOMIC DNA]</scope>
    <source>
        <strain evidence="4">Berkeley</strain>
    </source>
</reference>
<name>X2JDB2_DROME</name>
<evidence type="ECO:0000313" key="4">
    <source>
        <dbReference type="Proteomes" id="UP000000803"/>
    </source>
</evidence>
<gene>
    <name evidence="2" type="primary">Dmel\CG9029</name>
    <name evidence="2 3" type="ORF">CG9029</name>
    <name evidence="2" type="ORF">Dmel_CG9029</name>
</gene>
<reference evidence="2 4" key="11">
    <citation type="journal article" date="2015" name="Genome Res.">
        <title>The Release 6 reference sequence of the Drosophila melanogaster genome.</title>
        <authorList>
            <person name="Hoskins R.A."/>
            <person name="Carlson J.W."/>
            <person name="Wan K.H."/>
            <person name="Park S."/>
            <person name="Mendez I."/>
            <person name="Galle S.E."/>
            <person name="Booth B.W."/>
            <person name="Pfeiffer B.D."/>
            <person name="George R.A."/>
            <person name="Svirskas R."/>
            <person name="Krzywinski M."/>
            <person name="Schein J."/>
            <person name="Accardo M.C."/>
            <person name="Damia E."/>
            <person name="Messina G."/>
            <person name="Mendez-Lago M."/>
            <person name="de Pablos B."/>
            <person name="Demakova O.V."/>
            <person name="Andreyeva E.N."/>
            <person name="Boldyreva L.V."/>
            <person name="Marra M."/>
            <person name="Carvalho A.B."/>
            <person name="Dimitri P."/>
            <person name="Villasante A."/>
            <person name="Zhimulev I.F."/>
            <person name="Rubin G.M."/>
            <person name="Karpen G.H."/>
            <person name="Celniker S.E."/>
        </authorList>
    </citation>
    <scope>NUCLEOTIDE SEQUENCE [LARGE SCALE GENOMIC DNA]</scope>
    <source>
        <strain evidence="4">Berkeley</strain>
    </source>
</reference>
<protein>
    <submittedName>
        <fullName evidence="2">Uncharacterized protein, isoform B</fullName>
    </submittedName>
</protein>
<reference evidence="2 4" key="3">
    <citation type="journal article" date="2002" name="Genome Biol.">
        <title>Annotation of the Drosophila melanogaster euchromatic genome: a systematic review.</title>
        <authorList>
            <person name="Misra S."/>
            <person name="Crosby M.A."/>
            <person name="Mungall C.J."/>
            <person name="Matthews B.B."/>
            <person name="Campbell K.S."/>
            <person name="Hradecky P."/>
            <person name="Huang Y."/>
            <person name="Kaminker J.S."/>
            <person name="Millburn G.H."/>
            <person name="Prochnik S.E."/>
            <person name="Smith C.D."/>
            <person name="Tupy J.L."/>
            <person name="Whitfied E.J."/>
            <person name="Bayraktaroglu L."/>
            <person name="Berman B.P."/>
            <person name="Bettencourt B.R."/>
            <person name="Celniker S.E."/>
            <person name="de Grey A.D."/>
            <person name="Drysdale R.A."/>
            <person name="Harris N.L."/>
            <person name="Richter J."/>
            <person name="Russo S."/>
            <person name="Schroeder A.J."/>
            <person name="Shu S.Q."/>
            <person name="Stapleton M."/>
            <person name="Yamada C."/>
            <person name="Ashburner M."/>
            <person name="Gelbart W.M."/>
            <person name="Rubin G.M."/>
            <person name="Lewis S.E."/>
        </authorList>
    </citation>
    <scope>GENOME REANNOTATION</scope>
    <source>
        <strain evidence="4">Berkeley</strain>
    </source>
</reference>
<dbReference type="HOGENOM" id="CLU_2075613_0_0_1"/>
<dbReference type="Proteomes" id="UP000000803">
    <property type="component" value="Chromosome 2L"/>
</dbReference>
<reference evidence="2 4" key="1">
    <citation type="journal article" date="2000" name="Science">
        <title>The genome sequence of Drosophila melanogaster.</title>
        <authorList>
            <person name="Adams M.D."/>
            <person name="Celniker S.E."/>
            <person name="Holt R.A."/>
            <person name="Evans C.A."/>
            <person name="Gocayne J.D."/>
            <person name="Amanatides P.G."/>
            <person name="Scherer S.E."/>
            <person name="Li P.W."/>
            <person name="Hoskins R.A."/>
            <person name="Galle R.F."/>
            <person name="George R.A."/>
            <person name="Lewis S.E."/>
            <person name="Richards S."/>
            <person name="Ashburner M."/>
            <person name="Henderson S.N."/>
            <person name="Sutton G.G."/>
            <person name="Wortman J.R."/>
            <person name="Yandell M.D."/>
            <person name="Zhang Q."/>
            <person name="Chen L.X."/>
            <person name="Brandon R.C."/>
            <person name="Rogers Y.H."/>
            <person name="Blazej R.G."/>
            <person name="Champe M."/>
            <person name="Pfeiffer B.D."/>
            <person name="Wan K.H."/>
            <person name="Doyle C."/>
            <person name="Baxter E.G."/>
            <person name="Helt G."/>
            <person name="Nelson C.R."/>
            <person name="Gabor G.L."/>
            <person name="Abril J.F."/>
            <person name="Agbayani A."/>
            <person name="An H.J."/>
            <person name="Andrews-Pfannkoch C."/>
            <person name="Baldwin D."/>
            <person name="Ballew R.M."/>
            <person name="Basu A."/>
            <person name="Baxendale J."/>
            <person name="Bayraktaroglu L."/>
            <person name="Beasley E.M."/>
            <person name="Beeson K.Y."/>
            <person name="Benos P.V."/>
            <person name="Berman B.P."/>
            <person name="Bhandari D."/>
            <person name="Bolshakov S."/>
            <person name="Borkova D."/>
            <person name="Botchan M.R."/>
            <person name="Bouck J."/>
            <person name="Brokstein P."/>
            <person name="Brottier P."/>
            <person name="Burtis K.C."/>
            <person name="Busam D.A."/>
            <person name="Butler H."/>
            <person name="Cadieu E."/>
            <person name="Center A."/>
            <person name="Chandra I."/>
            <person name="Cherry J.M."/>
            <person name="Cawley S."/>
            <person name="Dahlke C."/>
            <person name="Davenport L.B."/>
            <person name="Davies P."/>
            <person name="de Pablos B."/>
            <person name="Delcher A."/>
            <person name="Deng Z."/>
            <person name="Mays A.D."/>
            <person name="Dew I."/>
            <person name="Dietz S.M."/>
            <person name="Dodson K."/>
            <person name="Doup L.E."/>
            <person name="Downes M."/>
            <person name="Dugan-Rocha S."/>
            <person name="Dunkov B.C."/>
            <person name="Dunn P."/>
            <person name="Durbin K.J."/>
            <person name="Evangelista C.C."/>
            <person name="Ferraz C."/>
            <person name="Ferriera S."/>
            <person name="Fleischmann W."/>
            <person name="Fosler C."/>
            <person name="Gabrielian A.E."/>
            <person name="Garg N.S."/>
            <person name="Gelbart W.M."/>
            <person name="Glasser K."/>
            <person name="Glodek A."/>
            <person name="Gong F."/>
            <person name="Gorrell J.H."/>
            <person name="Gu Z."/>
            <person name="Guan P."/>
            <person name="Harris M."/>
            <person name="Harris N.L."/>
            <person name="Harvey D."/>
            <person name="Heiman T.J."/>
            <person name="Hernandez J.R."/>
            <person name="Houck J."/>
            <person name="Hostin D."/>
            <person name="Houston K.A."/>
            <person name="Howland T.J."/>
            <person name="Wei M.H."/>
            <person name="Ibegwam C."/>
            <person name="Jalali M."/>
            <person name="Kalush F."/>
            <person name="Karpen G.H."/>
            <person name="Ke Z."/>
            <person name="Kennison J.A."/>
            <person name="Ketchum K.A."/>
            <person name="Kimmel B.E."/>
            <person name="Kodira C.D."/>
            <person name="Kraft C."/>
            <person name="Kravitz S."/>
            <person name="Kulp D."/>
            <person name="Lai Z."/>
            <person name="Lasko P."/>
            <person name="Lei Y."/>
            <person name="Levitsky A.A."/>
            <person name="Li J."/>
            <person name="Li Z."/>
            <person name="Liang Y."/>
            <person name="Lin X."/>
            <person name="Liu X."/>
            <person name="Mattei B."/>
            <person name="McIntosh T.C."/>
            <person name="McLeod M.P."/>
            <person name="McPherson D."/>
            <person name="Merkulov G."/>
            <person name="Milshina N.V."/>
            <person name="Mobarry C."/>
            <person name="Morris J."/>
            <person name="Moshrefi A."/>
            <person name="Mount S.M."/>
            <person name="Moy M."/>
            <person name="Murphy B."/>
            <person name="Murphy L."/>
            <person name="Muzny D.M."/>
            <person name="Nelson D.L."/>
            <person name="Nelson D.R."/>
            <person name="Nelson K.A."/>
            <person name="Nixon K."/>
            <person name="Nusskern D.R."/>
            <person name="Pacleb J.M."/>
            <person name="Palazzolo M."/>
            <person name="Pittman G.S."/>
            <person name="Pan S."/>
            <person name="Pollard J."/>
            <person name="Puri V."/>
            <person name="Reese M.G."/>
            <person name="Reinert K."/>
            <person name="Remington K."/>
            <person name="Saunders R.D."/>
            <person name="Scheeler F."/>
            <person name="Shen H."/>
            <person name="Shue B.C."/>
            <person name="Siden-Kiamos I."/>
            <person name="Simpson M."/>
            <person name="Skupski M.P."/>
            <person name="Smith T."/>
            <person name="Spier E."/>
            <person name="Spradling A.C."/>
            <person name="Stapleton M."/>
            <person name="Strong R."/>
            <person name="Sun E."/>
            <person name="Svirskas R."/>
            <person name="Tector C."/>
            <person name="Turner R."/>
            <person name="Venter E."/>
            <person name="Wang A.H."/>
            <person name="Wang X."/>
            <person name="Wang Z.Y."/>
            <person name="Wassarman D.A."/>
            <person name="Weinstock G.M."/>
            <person name="Weissenbach J."/>
            <person name="Williams S.M."/>
            <person name="WoodageT"/>
            <person name="Worley K.C."/>
            <person name="Wu D."/>
            <person name="Yang S."/>
            <person name="Yao Q.A."/>
            <person name="Ye J."/>
            <person name="Yeh R.F."/>
            <person name="Zaveri J.S."/>
            <person name="Zhan M."/>
            <person name="Zhang G."/>
            <person name="Zhao Q."/>
            <person name="Zheng L."/>
            <person name="Zheng X.H."/>
            <person name="Zhong F.N."/>
            <person name="Zhong W."/>
            <person name="Zhou X."/>
            <person name="Zhu S."/>
            <person name="Zhu X."/>
            <person name="Smith H.O."/>
            <person name="Gibbs R.A."/>
            <person name="Myers E.W."/>
            <person name="Rubin G.M."/>
            <person name="Venter J.C."/>
        </authorList>
    </citation>
    <scope>NUCLEOTIDE SEQUENCE [LARGE SCALE GENOMIC DNA]</scope>
    <source>
        <strain evidence="4">Berkeley</strain>
    </source>
</reference>
<dbReference type="GO" id="GO:0006952">
    <property type="term" value="P:defense response"/>
    <property type="evidence" value="ECO:0000250"/>
    <property type="project" value="FlyBase"/>
</dbReference>
<feature type="compositionally biased region" description="Pro residues" evidence="1">
    <location>
        <begin position="32"/>
        <end position="56"/>
    </location>
</feature>
<dbReference type="GeneID" id="33815"/>
<dbReference type="AlphaFoldDB" id="X2JDB2"/>
<reference evidence="2 4" key="9">
    <citation type="journal article" date="2015" name="G3 (Bethesda)">
        <title>Gene Model Annotations for Drosophila melanogaster: Impact of High-Throughput Data.</title>
        <authorList>
            <consortium name="FlyBase Consortium"/>
            <person name="Matthews B.B."/>
            <person name="Dos Santos G."/>
            <person name="Crosby M.A."/>
            <person name="Emmert D.B."/>
            <person name="St Pierre S.E."/>
            <person name="Gramates L.S."/>
            <person name="Zhou P."/>
            <person name="Schroeder A.J."/>
            <person name="Falls K."/>
            <person name="Strelets V."/>
            <person name="Russo S.M."/>
            <person name="Gelbart W.M."/>
            <person name="null"/>
        </authorList>
    </citation>
    <scope>NUCLEOTIDE SEQUENCE [LARGE SCALE GENOMIC DNA]</scope>
    <source>
        <strain evidence="4">Berkeley</strain>
    </source>
</reference>
<keyword evidence="5" id="KW-1267">Proteomics identification</keyword>
<dbReference type="GO" id="GO:0007320">
    <property type="term" value="P:insemination"/>
    <property type="evidence" value="ECO:0007007"/>
    <property type="project" value="FlyBase"/>
</dbReference>